<name>A0A1L7D3L6_9CORY</name>
<keyword evidence="2" id="KW-1185">Reference proteome</keyword>
<gene>
    <name evidence="1" type="ORF">CPHO_07125</name>
</gene>
<dbReference type="Gene3D" id="3.40.50.300">
    <property type="entry name" value="P-loop containing nucleotide triphosphate hydrolases"/>
    <property type="match status" value="1"/>
</dbReference>
<dbReference type="RefSeq" id="WP_075734443.1">
    <property type="nucleotide sequence ID" value="NZ_VXKJ01000043.1"/>
</dbReference>
<proteinExistence type="predicted"/>
<dbReference type="InterPro" id="IPR005021">
    <property type="entry name" value="Terminase_largesu-like"/>
</dbReference>
<dbReference type="KEGG" id="cpho:CPHO_07125"/>
<dbReference type="AlphaFoldDB" id="A0A1L7D3L6"/>
<dbReference type="STRING" id="161895.CPHO_07125"/>
<organism evidence="1 2">
    <name type="scientific">Corynebacterium phocae</name>
    <dbReference type="NCBI Taxonomy" id="161895"/>
    <lineage>
        <taxon>Bacteria</taxon>
        <taxon>Bacillati</taxon>
        <taxon>Actinomycetota</taxon>
        <taxon>Actinomycetes</taxon>
        <taxon>Mycobacteriales</taxon>
        <taxon>Corynebacteriaceae</taxon>
        <taxon>Corynebacterium</taxon>
    </lineage>
</organism>
<sequence>MGAALRGHTAPRLFTPPRVELTPETSLGYALIDFAENELGLELRPWQRWLFIHALELDTSTIPGHDDFNPDTPPERYFDYRFRQVCVLVARQNGKTLVMCILGLWRLFYDGASEMISTAQNLSVAEDTLADAFAMARRNPEMAAFLPYRMERGRWVPYMRTANGSNRIELARIPQDLAGVLDVAATMPAWYVVANNGGGRSYSADLAMLDEVREHKTNAMWAAVQPTTAERPRNQIWCFSNAGTAESVVLRRLRNVALKALESGETDSERLMLAEWSAAPERDIFDRAGWCEANPSLGYGNRTESDMLALARSSVDPEEEDASPDDFRTEYLCQWVESLEPGKITEAVWAAAADETMSVDIGAQPVFVGVDVSPEGKSAAISVSWQRPDGAWGIELVAARSGYDWVPDWLNARRETWFDGRVAMQVRGCPAAALAPLVENAGIEVVEWQGANMTGSVLGFVNSLRAGEILHSGRSPESPDMETRLEAAAVGVRDKKLGDVFIWNRDKSVGDPCPLIAANQAWWLGHQGRVDSAYSAESWDGAGVGDEFDEIPVDFDDDGLMIF</sequence>
<accession>A0A1L7D3L6</accession>
<dbReference type="Proteomes" id="UP000185491">
    <property type="component" value="Chromosome"/>
</dbReference>
<evidence type="ECO:0000313" key="2">
    <source>
        <dbReference type="Proteomes" id="UP000185491"/>
    </source>
</evidence>
<evidence type="ECO:0008006" key="3">
    <source>
        <dbReference type="Google" id="ProtNLM"/>
    </source>
</evidence>
<evidence type="ECO:0000313" key="1">
    <source>
        <dbReference type="EMBL" id="APT92700.1"/>
    </source>
</evidence>
<reference evidence="1 2" key="1">
    <citation type="submission" date="2014-08" db="EMBL/GenBank/DDBJ databases">
        <title>Complete genome sequence of Corynebacterium phocae M408/89/1(T)(=DSM 44612(T)), isolated from the common seal (Phoca vitulina).</title>
        <authorList>
            <person name="Ruckert C."/>
            <person name="Albersmeier A."/>
            <person name="Winkler A."/>
            <person name="Kalinowski J."/>
        </authorList>
    </citation>
    <scope>NUCLEOTIDE SEQUENCE [LARGE SCALE GENOMIC DNA]</scope>
    <source>
        <strain evidence="1 2">M408/89/1</strain>
    </source>
</reference>
<protein>
    <recommendedName>
        <fullName evidence="3">Terminase</fullName>
    </recommendedName>
</protein>
<dbReference type="EMBL" id="CP009249">
    <property type="protein sequence ID" value="APT92700.1"/>
    <property type="molecule type" value="Genomic_DNA"/>
</dbReference>
<dbReference type="PANTHER" id="PTHR41287">
    <property type="match status" value="1"/>
</dbReference>
<dbReference type="InterPro" id="IPR027417">
    <property type="entry name" value="P-loop_NTPase"/>
</dbReference>
<dbReference type="PANTHER" id="PTHR41287:SF1">
    <property type="entry name" value="PROTEIN YMFN"/>
    <property type="match status" value="1"/>
</dbReference>